<dbReference type="SUPFAM" id="SSF64438">
    <property type="entry name" value="CNF1/YfiH-like putative cysteine hydrolases"/>
    <property type="match status" value="1"/>
</dbReference>
<dbReference type="GO" id="GO:0017061">
    <property type="term" value="F:S-methyl-5-thioadenosine phosphorylase activity"/>
    <property type="evidence" value="ECO:0007669"/>
    <property type="project" value="UniProtKB-EC"/>
</dbReference>
<dbReference type="InterPro" id="IPR003730">
    <property type="entry name" value="Cu_polyphenol_OxRdtase"/>
</dbReference>
<dbReference type="PANTHER" id="PTHR30616:SF2">
    <property type="entry name" value="PURINE NUCLEOSIDE PHOSPHORYLASE LACC1"/>
    <property type="match status" value="1"/>
</dbReference>
<accession>A0A6J6PZU7</accession>
<evidence type="ECO:0000256" key="1">
    <source>
        <dbReference type="ARBA" id="ARBA00000553"/>
    </source>
</evidence>
<dbReference type="GO" id="GO:0005507">
    <property type="term" value="F:copper ion binding"/>
    <property type="evidence" value="ECO:0007669"/>
    <property type="project" value="TreeGrafter"/>
</dbReference>
<protein>
    <submittedName>
        <fullName evidence="10">Unannotated protein</fullName>
    </submittedName>
</protein>
<gene>
    <name evidence="10" type="ORF">UFOPK2598_00670</name>
</gene>
<dbReference type="Pfam" id="PF02578">
    <property type="entry name" value="Cu-oxidase_4"/>
    <property type="match status" value="1"/>
</dbReference>
<keyword evidence="6" id="KW-0862">Zinc</keyword>
<evidence type="ECO:0000256" key="4">
    <source>
        <dbReference type="ARBA" id="ARBA00022723"/>
    </source>
</evidence>
<dbReference type="CDD" id="cd16833">
    <property type="entry name" value="YfiH"/>
    <property type="match status" value="1"/>
</dbReference>
<evidence type="ECO:0000256" key="7">
    <source>
        <dbReference type="ARBA" id="ARBA00047989"/>
    </source>
</evidence>
<dbReference type="NCBIfam" id="TIGR00726">
    <property type="entry name" value="peptidoglycan editing factor PgeF"/>
    <property type="match status" value="1"/>
</dbReference>
<comment type="catalytic activity">
    <reaction evidence="7">
        <text>adenosine + H2O + H(+) = inosine + NH4(+)</text>
        <dbReference type="Rhea" id="RHEA:24408"/>
        <dbReference type="ChEBI" id="CHEBI:15377"/>
        <dbReference type="ChEBI" id="CHEBI:15378"/>
        <dbReference type="ChEBI" id="CHEBI:16335"/>
        <dbReference type="ChEBI" id="CHEBI:17596"/>
        <dbReference type="ChEBI" id="CHEBI:28938"/>
        <dbReference type="EC" id="3.5.4.4"/>
    </reaction>
    <physiologicalReaction direction="left-to-right" evidence="7">
        <dbReference type="Rhea" id="RHEA:24409"/>
    </physiologicalReaction>
</comment>
<dbReference type="Gene3D" id="3.60.140.10">
    <property type="entry name" value="CNF1/YfiH-like putative cysteine hydrolases"/>
    <property type="match status" value="1"/>
</dbReference>
<comment type="similarity">
    <text evidence="2">Belongs to the purine nucleoside phosphorylase YfiH/LACC1 family.</text>
</comment>
<keyword evidence="3" id="KW-0808">Transferase</keyword>
<evidence type="ECO:0000256" key="8">
    <source>
        <dbReference type="ARBA" id="ARBA00048968"/>
    </source>
</evidence>
<keyword evidence="4" id="KW-0479">Metal-binding</keyword>
<evidence type="ECO:0000256" key="5">
    <source>
        <dbReference type="ARBA" id="ARBA00022801"/>
    </source>
</evidence>
<reference evidence="10" key="1">
    <citation type="submission" date="2020-05" db="EMBL/GenBank/DDBJ databases">
        <authorList>
            <person name="Chiriac C."/>
            <person name="Salcher M."/>
            <person name="Ghai R."/>
            <person name="Kavagutti S V."/>
        </authorList>
    </citation>
    <scope>NUCLEOTIDE SEQUENCE</scope>
</reference>
<evidence type="ECO:0000256" key="6">
    <source>
        <dbReference type="ARBA" id="ARBA00022833"/>
    </source>
</evidence>
<dbReference type="PANTHER" id="PTHR30616">
    <property type="entry name" value="UNCHARACTERIZED PROTEIN YFIH"/>
    <property type="match status" value="1"/>
</dbReference>
<comment type="catalytic activity">
    <reaction evidence="8">
        <text>adenosine + phosphate = alpha-D-ribose 1-phosphate + adenine</text>
        <dbReference type="Rhea" id="RHEA:27642"/>
        <dbReference type="ChEBI" id="CHEBI:16335"/>
        <dbReference type="ChEBI" id="CHEBI:16708"/>
        <dbReference type="ChEBI" id="CHEBI:43474"/>
        <dbReference type="ChEBI" id="CHEBI:57720"/>
        <dbReference type="EC" id="2.4.2.1"/>
    </reaction>
    <physiologicalReaction direction="left-to-right" evidence="8">
        <dbReference type="Rhea" id="RHEA:27643"/>
    </physiologicalReaction>
</comment>
<evidence type="ECO:0000313" key="10">
    <source>
        <dbReference type="EMBL" id="CAB4702613.1"/>
    </source>
</evidence>
<name>A0A6J6PZU7_9ZZZZ</name>
<sequence>MAQLLFTARAGGVSNAKYASLNLGDHVGDAADLVAANREIIGNLVSQKRPVFMNQIHGDGVVEITDENNSPVTADAIVTKVKGLPLVVLVADCLPILLTSSSVVGAVHAGRKGVLNGIISKSVLAMRQLGATDLKATIGPAICEECYEVDSEMYADAVAQKPKLATTAHRHCLDLVNAVRFELEELEVEVSALKICTAHNENYFSYRRDGQTGRSAGVVVL</sequence>
<dbReference type="GO" id="GO:0016787">
    <property type="term" value="F:hydrolase activity"/>
    <property type="evidence" value="ECO:0007669"/>
    <property type="project" value="UniProtKB-KW"/>
</dbReference>
<keyword evidence="5" id="KW-0378">Hydrolase</keyword>
<dbReference type="InterPro" id="IPR011324">
    <property type="entry name" value="Cytotoxic_necrot_fac-like_cat"/>
</dbReference>
<dbReference type="AlphaFoldDB" id="A0A6J6PZU7"/>
<comment type="catalytic activity">
    <reaction evidence="9">
        <text>S-methyl-5'-thioadenosine + phosphate = 5-(methylsulfanyl)-alpha-D-ribose 1-phosphate + adenine</text>
        <dbReference type="Rhea" id="RHEA:11852"/>
        <dbReference type="ChEBI" id="CHEBI:16708"/>
        <dbReference type="ChEBI" id="CHEBI:17509"/>
        <dbReference type="ChEBI" id="CHEBI:43474"/>
        <dbReference type="ChEBI" id="CHEBI:58533"/>
        <dbReference type="EC" id="2.4.2.28"/>
    </reaction>
    <physiologicalReaction direction="left-to-right" evidence="9">
        <dbReference type="Rhea" id="RHEA:11853"/>
    </physiologicalReaction>
</comment>
<evidence type="ECO:0000256" key="2">
    <source>
        <dbReference type="ARBA" id="ARBA00007353"/>
    </source>
</evidence>
<evidence type="ECO:0000256" key="9">
    <source>
        <dbReference type="ARBA" id="ARBA00049893"/>
    </source>
</evidence>
<dbReference type="EMBL" id="CAEZXV010000056">
    <property type="protein sequence ID" value="CAB4702613.1"/>
    <property type="molecule type" value="Genomic_DNA"/>
</dbReference>
<evidence type="ECO:0000256" key="3">
    <source>
        <dbReference type="ARBA" id="ARBA00022679"/>
    </source>
</evidence>
<comment type="catalytic activity">
    <reaction evidence="1">
        <text>inosine + phosphate = alpha-D-ribose 1-phosphate + hypoxanthine</text>
        <dbReference type="Rhea" id="RHEA:27646"/>
        <dbReference type="ChEBI" id="CHEBI:17368"/>
        <dbReference type="ChEBI" id="CHEBI:17596"/>
        <dbReference type="ChEBI" id="CHEBI:43474"/>
        <dbReference type="ChEBI" id="CHEBI:57720"/>
        <dbReference type="EC" id="2.4.2.1"/>
    </reaction>
    <physiologicalReaction direction="left-to-right" evidence="1">
        <dbReference type="Rhea" id="RHEA:27647"/>
    </physiologicalReaction>
</comment>
<dbReference type="InterPro" id="IPR038371">
    <property type="entry name" value="Cu_polyphenol_OxRdtase_sf"/>
</dbReference>
<proteinExistence type="inferred from homology"/>
<organism evidence="10">
    <name type="scientific">freshwater metagenome</name>
    <dbReference type="NCBI Taxonomy" id="449393"/>
    <lineage>
        <taxon>unclassified sequences</taxon>
        <taxon>metagenomes</taxon>
        <taxon>ecological metagenomes</taxon>
    </lineage>
</organism>